<evidence type="ECO:0000313" key="3">
    <source>
        <dbReference type="Proteomes" id="UP000183469"/>
    </source>
</evidence>
<name>A0A1H3VPH7_SELRU</name>
<reference evidence="2 3" key="1">
    <citation type="submission" date="2016-10" db="EMBL/GenBank/DDBJ databases">
        <authorList>
            <person name="de Groot N.N."/>
        </authorList>
    </citation>
    <scope>NUCLEOTIDE SEQUENCE [LARGE SCALE GENOMIC DNA]</scope>
    <source>
        <strain evidence="2 3">DSM 2872</strain>
    </source>
</reference>
<protein>
    <submittedName>
        <fullName evidence="2">Type IV secretion system protein VirB2</fullName>
    </submittedName>
</protein>
<feature type="transmembrane region" description="Helical" evidence="1">
    <location>
        <begin position="60"/>
        <end position="78"/>
    </location>
</feature>
<keyword evidence="1" id="KW-1133">Transmembrane helix</keyword>
<feature type="transmembrane region" description="Helical" evidence="1">
    <location>
        <begin position="25"/>
        <end position="45"/>
    </location>
</feature>
<feature type="transmembrane region" description="Helical" evidence="1">
    <location>
        <begin position="90"/>
        <end position="109"/>
    </location>
</feature>
<organism evidence="2 3">
    <name type="scientific">Selenomonas ruminantium</name>
    <dbReference type="NCBI Taxonomy" id="971"/>
    <lineage>
        <taxon>Bacteria</taxon>
        <taxon>Bacillati</taxon>
        <taxon>Bacillota</taxon>
        <taxon>Negativicutes</taxon>
        <taxon>Selenomonadales</taxon>
        <taxon>Selenomonadaceae</taxon>
        <taxon>Selenomonas</taxon>
    </lineage>
</organism>
<evidence type="ECO:0000256" key="1">
    <source>
        <dbReference type="SAM" id="Phobius"/>
    </source>
</evidence>
<evidence type="ECO:0000313" key="2">
    <source>
        <dbReference type="EMBL" id="SDZ76649.1"/>
    </source>
</evidence>
<dbReference type="AlphaFoldDB" id="A0A1H3VPH7"/>
<dbReference type="OrthoDB" id="119438at2"/>
<gene>
    <name evidence="2" type="ORF">SAMN05660648_00453</name>
</gene>
<dbReference type="Proteomes" id="UP000183469">
    <property type="component" value="Unassembled WGS sequence"/>
</dbReference>
<sequence>MDAKGFCKNVLNKGWKMLKSNKGMLMYMGVMMMSSHCLASTSMPWDSGIESLKANLTGPLPRAGAVISIATGGALYALGQSDVSRMAMKGAFGTAIACGAATLAGLFGADNVSGCLFF</sequence>
<accession>A0A1H3VPH7</accession>
<dbReference type="InterPro" id="IPR007039">
    <property type="entry name" value="TrbC/VirB2"/>
</dbReference>
<dbReference type="EMBL" id="FNQG01000002">
    <property type="protein sequence ID" value="SDZ76649.1"/>
    <property type="molecule type" value="Genomic_DNA"/>
</dbReference>
<keyword evidence="1" id="KW-0812">Transmembrane</keyword>
<proteinExistence type="predicted"/>
<dbReference type="RefSeq" id="WP_074670553.1">
    <property type="nucleotide sequence ID" value="NZ_FNQG01000002.1"/>
</dbReference>
<dbReference type="Pfam" id="PF04956">
    <property type="entry name" value="TrbC"/>
    <property type="match status" value="1"/>
</dbReference>
<keyword evidence="1" id="KW-0472">Membrane</keyword>